<feature type="region of interest" description="Disordered" evidence="1">
    <location>
        <begin position="373"/>
        <end position="397"/>
    </location>
</feature>
<protein>
    <submittedName>
        <fullName evidence="4">Uncharacterized protein</fullName>
    </submittedName>
</protein>
<dbReference type="OrthoDB" id="4090074at2759"/>
<feature type="region of interest" description="Disordered" evidence="1">
    <location>
        <begin position="758"/>
        <end position="788"/>
    </location>
</feature>
<dbReference type="Pfam" id="PF10214">
    <property type="entry name" value="Rrn6_beta-prop"/>
    <property type="match status" value="1"/>
</dbReference>
<dbReference type="AlphaFoldDB" id="A0A317SS80"/>
<evidence type="ECO:0000259" key="3">
    <source>
        <dbReference type="Pfam" id="PF20640"/>
    </source>
</evidence>
<proteinExistence type="predicted"/>
<comment type="caution">
    <text evidence="4">The sequence shown here is derived from an EMBL/GenBank/DDBJ whole genome shotgun (WGS) entry which is preliminary data.</text>
</comment>
<feature type="domain" description="RRN6 helical bundle" evidence="3">
    <location>
        <begin position="415"/>
        <end position="600"/>
    </location>
</feature>
<feature type="domain" description="RRN6 beta-propeller" evidence="2">
    <location>
        <begin position="45"/>
        <end position="305"/>
    </location>
</feature>
<reference evidence="4 5" key="1">
    <citation type="submission" date="2018-03" db="EMBL/GenBank/DDBJ databases">
        <title>Genomes of Pezizomycetes fungi and the evolution of truffles.</title>
        <authorList>
            <person name="Murat C."/>
            <person name="Payen T."/>
            <person name="Noel B."/>
            <person name="Kuo A."/>
            <person name="Martin F.M."/>
        </authorList>
    </citation>
    <scope>NUCLEOTIDE SEQUENCE [LARGE SCALE GENOMIC DNA]</scope>
    <source>
        <strain evidence="4">091103-1</strain>
    </source>
</reference>
<dbReference type="InterPro" id="IPR048537">
    <property type="entry name" value="RRN6_HB"/>
</dbReference>
<feature type="compositionally biased region" description="Polar residues" evidence="1">
    <location>
        <begin position="764"/>
        <end position="788"/>
    </location>
</feature>
<dbReference type="InterPro" id="IPR019350">
    <property type="entry name" value="RNA_pol_I-sp_TIF_RRN6-like"/>
</dbReference>
<dbReference type="Pfam" id="PF20640">
    <property type="entry name" value="Rrn6_HB"/>
    <property type="match status" value="1"/>
</dbReference>
<dbReference type="EMBL" id="PYWC01000035">
    <property type="protein sequence ID" value="PWW76286.1"/>
    <property type="molecule type" value="Genomic_DNA"/>
</dbReference>
<evidence type="ECO:0000313" key="5">
    <source>
        <dbReference type="Proteomes" id="UP000246991"/>
    </source>
</evidence>
<gene>
    <name evidence="4" type="ORF">C7212DRAFT_344771</name>
</gene>
<feature type="compositionally biased region" description="Basic and acidic residues" evidence="1">
    <location>
        <begin position="387"/>
        <end position="397"/>
    </location>
</feature>
<feature type="compositionally biased region" description="Basic and acidic residues" evidence="1">
    <location>
        <begin position="836"/>
        <end position="848"/>
    </location>
</feature>
<dbReference type="STRING" id="42249.A0A317SS80"/>
<dbReference type="GO" id="GO:0001163">
    <property type="term" value="F:RNA polymerase I transcription regulatory region sequence-specific DNA binding"/>
    <property type="evidence" value="ECO:0007669"/>
    <property type="project" value="TreeGrafter"/>
</dbReference>
<dbReference type="GO" id="GO:0001179">
    <property type="term" value="F:RNA polymerase I general transcription initiation factor binding"/>
    <property type="evidence" value="ECO:0007669"/>
    <property type="project" value="TreeGrafter"/>
</dbReference>
<dbReference type="PANTHER" id="PTHR28221:SF2">
    <property type="entry name" value="RNA POLYMERASE I-SPECIFIC TRANSCRIPTION INITIATION FACTOR RRN6"/>
    <property type="match status" value="1"/>
</dbReference>
<evidence type="ECO:0000313" key="4">
    <source>
        <dbReference type="EMBL" id="PWW76286.1"/>
    </source>
</evidence>
<dbReference type="PANTHER" id="PTHR28221">
    <property type="entry name" value="RNA POLYMERASE I-SPECIFIC TRANSCRIPTION INITIATION FACTOR RRN6"/>
    <property type="match status" value="1"/>
</dbReference>
<dbReference type="InterPro" id="IPR048535">
    <property type="entry name" value="RRN6_beta-prop"/>
</dbReference>
<keyword evidence="5" id="KW-1185">Reference proteome</keyword>
<feature type="region of interest" description="Disordered" evidence="1">
    <location>
        <begin position="416"/>
        <end position="439"/>
    </location>
</feature>
<evidence type="ECO:0000259" key="2">
    <source>
        <dbReference type="Pfam" id="PF10214"/>
    </source>
</evidence>
<dbReference type="GO" id="GO:0070860">
    <property type="term" value="C:RNA polymerase I core factor complex"/>
    <property type="evidence" value="ECO:0007669"/>
    <property type="project" value="TreeGrafter"/>
</dbReference>
<accession>A0A317SS80</accession>
<name>A0A317SS80_9PEZI</name>
<dbReference type="GO" id="GO:0042790">
    <property type="term" value="P:nucleolar large rRNA transcription by RNA polymerase I"/>
    <property type="evidence" value="ECO:0007669"/>
    <property type="project" value="TreeGrafter"/>
</dbReference>
<evidence type="ECO:0000256" key="1">
    <source>
        <dbReference type="SAM" id="MobiDB-lite"/>
    </source>
</evidence>
<feature type="region of interest" description="Disordered" evidence="1">
    <location>
        <begin position="667"/>
        <end position="687"/>
    </location>
</feature>
<organism evidence="4 5">
    <name type="scientific">Tuber magnatum</name>
    <name type="common">white Piedmont truffle</name>
    <dbReference type="NCBI Taxonomy" id="42249"/>
    <lineage>
        <taxon>Eukaryota</taxon>
        <taxon>Fungi</taxon>
        <taxon>Dikarya</taxon>
        <taxon>Ascomycota</taxon>
        <taxon>Pezizomycotina</taxon>
        <taxon>Pezizomycetes</taxon>
        <taxon>Pezizales</taxon>
        <taxon>Tuberaceae</taxon>
        <taxon>Tuber</taxon>
    </lineage>
</organism>
<dbReference type="Proteomes" id="UP000246991">
    <property type="component" value="Unassembled WGS sequence"/>
</dbReference>
<sequence>MGGVGDELGIAGVAGKIVDDGDTGTKGKIVVPRILVGPGEEGCIAHKFWSPIRQVTFAGGADDEVGKPYLAVRTLVGTTMFKPTRLQTPLPGMTNRFWPKKLLTIKNEDMYGSAHAHVEFNPWFEKQFGILDEKGGWKIWDMEGLQKKPGNDYIVKEYANGRMPVDHGSEGVVGGWGRFCWGGDLNTVLVAGRKRAGVFDMRAQPSSISQVGIPLDYNVRILDLKRGPPAAVGTDAFVLTSESLHWLDLRQPKIPLMTLPHYRHESDALLSLELFNLSDSIINALIYSRLNHLITSIALSPTETSIPTQLGPQTHLPPPYLHKNVSIPLTYGISILPCKLHKNPILYSEKQLFSAFSIGKDLAIAQRLYSYSSPPANPDSSDTEDEGTQKEGELNLKPRTKERLTGIGVKSGMYVVEDEETNASSERGEEDAEAKGPSRDKVLLKELLDPKSSRRRTNLGDLYEHAYVRGEEAMQTAESADAYITELKALLSKRRERGELGVISLLNLHPPKTLFPDLQATQTAIEAALHPEHFSEFAITPLSTTTTTTTTQQTPNVQETYDKLKMIYLTPLPEGASPKIRLRRERLIRGLALETYLASIGVYLVPQKSPAPAPDEDQPIPIKESIEKIRTYANVDSPVTLPPGMGNVLDAWTLGENPWEPGAGLGVAGAGSEGSSSRRQRRKSFAETATKTAAVRAVGVGSSQPPAMSVVGSSQPEVVVSTQPERGPFGGGALAVGTSFVYWPLSLEDSHSLKQKLGLPDTAHTGSHKYTQSPGCTSAQNASISTQHDRVFSNSSARFYSTRCYERSKGDANRLQQNREQLRGTGLSGISARHTVSNDKVPKRRAQDPECMGKPSGRTARGIEQVT</sequence>
<feature type="region of interest" description="Disordered" evidence="1">
    <location>
        <begin position="828"/>
        <end position="867"/>
    </location>
</feature>